<accession>A0A101IKS3</accession>
<dbReference type="EMBL" id="LGHB01000005">
    <property type="protein sequence ID" value="KUK97037.1"/>
    <property type="molecule type" value="Genomic_DNA"/>
</dbReference>
<dbReference type="Pfam" id="PF19290">
    <property type="entry name" value="PmbA_TldD_2nd"/>
    <property type="match status" value="1"/>
</dbReference>
<dbReference type="Proteomes" id="UP000053961">
    <property type="component" value="Unassembled WGS sequence"/>
</dbReference>
<dbReference type="SUPFAM" id="SSF111283">
    <property type="entry name" value="Putative modulator of DNA gyrase, PmbA/TldD"/>
    <property type="match status" value="1"/>
</dbReference>
<dbReference type="InterPro" id="IPR045569">
    <property type="entry name" value="Metalloprtase-TldD/E_C"/>
</dbReference>
<dbReference type="InterPro" id="IPR047657">
    <property type="entry name" value="PmbA"/>
</dbReference>
<comment type="caution">
    <text evidence="5">The sequence shown here is derived from an EMBL/GenBank/DDBJ whole genome shotgun (WGS) entry which is preliminary data.</text>
</comment>
<protein>
    <submittedName>
        <fullName evidence="5">PmbA/TldD family protein</fullName>
    </submittedName>
</protein>
<gene>
    <name evidence="4" type="ORF">XD72_0153</name>
    <name evidence="5" type="ORF">XE07_0608</name>
</gene>
<dbReference type="InterPro" id="IPR035068">
    <property type="entry name" value="TldD/PmbA_N"/>
</dbReference>
<feature type="domain" description="Metalloprotease TldD/E N-terminal" evidence="1">
    <location>
        <begin position="24"/>
        <end position="86"/>
    </location>
</feature>
<organism evidence="5 6">
    <name type="scientific">Methanothrix harundinacea</name>
    <dbReference type="NCBI Taxonomy" id="301375"/>
    <lineage>
        <taxon>Archaea</taxon>
        <taxon>Methanobacteriati</taxon>
        <taxon>Methanobacteriota</taxon>
        <taxon>Stenosarchaea group</taxon>
        <taxon>Methanomicrobia</taxon>
        <taxon>Methanotrichales</taxon>
        <taxon>Methanotrichaceae</taxon>
        <taxon>Methanothrix</taxon>
    </lineage>
</organism>
<dbReference type="PANTHER" id="PTHR43421">
    <property type="entry name" value="METALLOPROTEASE PMBA"/>
    <property type="match status" value="1"/>
</dbReference>
<feature type="domain" description="Metalloprotease TldD/E central" evidence="3">
    <location>
        <begin position="116"/>
        <end position="216"/>
    </location>
</feature>
<dbReference type="GO" id="GO:0005829">
    <property type="term" value="C:cytosol"/>
    <property type="evidence" value="ECO:0007669"/>
    <property type="project" value="TreeGrafter"/>
</dbReference>
<dbReference type="AlphaFoldDB" id="A0A101IKS3"/>
<reference evidence="6 7" key="2">
    <citation type="journal article" date="2015" name="MBio">
        <title>Genome-Resolved Metagenomic Analysis Reveals Roles for Candidate Phyla and Other Microbial Community Members in Biogeochemical Transformations in Oil Reservoirs.</title>
        <authorList>
            <person name="Hu P."/>
            <person name="Tom L."/>
            <person name="Singh A."/>
            <person name="Thomas B.C."/>
            <person name="Baker B.J."/>
            <person name="Piceno Y.M."/>
            <person name="Andersen G.L."/>
            <person name="Banfield J.F."/>
        </authorList>
    </citation>
    <scope>NUCLEOTIDE SEQUENCE [LARGE SCALE GENOMIC DNA]</scope>
    <source>
        <strain evidence="4">57_489</strain>
    </source>
</reference>
<sequence length="445" mass="46239">MTEDLFENAIRLLKLAEKAGAEEAEVFGSAAKVVDVDLRKDQVEMASESRDRGLGLRAVVGGAVGFSATSDLSKLELVAESAVRAARARGSDDKWRHLPFPRKPRRPEEVYDPAIAKMEPEDCLDLAATLLHGAGAISDAEPVSGGVSAVSASELLINSNGIELEEKGTIFTAYLETVARGEDGTATTGYDFANSRTALSDLGDVGRSAADLAVRSVGGGRGESGKASVLLGPIAFADILENAFVPSAFGDNVQKGRSSLAGRIGETVAEESFSITDDGLLSGGMATSSFDGEGVASQRTPLVEKGVLKGFLYDSYTAGKEKTPATESTGNAGRPGYAGIPRIGTTNLIASSTKPRDVLEETERGYLVTGVIGAHTANPVSGDFSVEARNVFSVEDGSLSKPIRSLMLAGNIFELLGAIKAGTDARMVGSVVVSTVKVEMKVVGS</sequence>
<feature type="domain" description="Metalloprotease TldD/E C-terminal" evidence="2">
    <location>
        <begin position="224"/>
        <end position="443"/>
    </location>
</feature>
<dbReference type="Proteomes" id="UP000057043">
    <property type="component" value="Unassembled WGS sequence"/>
</dbReference>
<evidence type="ECO:0000259" key="1">
    <source>
        <dbReference type="Pfam" id="PF01523"/>
    </source>
</evidence>
<dbReference type="InterPro" id="IPR036059">
    <property type="entry name" value="TldD/PmbA_sf"/>
</dbReference>
<dbReference type="InterPro" id="IPR002510">
    <property type="entry name" value="Metalloprtase-TldD/E_N"/>
</dbReference>
<evidence type="ECO:0000259" key="3">
    <source>
        <dbReference type="Pfam" id="PF19290"/>
    </source>
</evidence>
<dbReference type="Gene3D" id="3.30.2290.10">
    <property type="entry name" value="PmbA/TldD superfamily"/>
    <property type="match status" value="1"/>
</dbReference>
<dbReference type="Pfam" id="PF01523">
    <property type="entry name" value="PmbA_TldD_1st"/>
    <property type="match status" value="1"/>
</dbReference>
<reference evidence="5" key="1">
    <citation type="journal article" date="2015" name="MBio">
        <title>Genome-resolved metagenomic analysis reveals roles for candidate phyla and other microbial community members in biogeochemical transformations in oil reservoirs.</title>
        <authorList>
            <person name="Hu P."/>
            <person name="Tom L."/>
            <person name="Singh A."/>
            <person name="Thomas B.C."/>
            <person name="Baker B.J."/>
            <person name="Piceno Y.M."/>
            <person name="Andersen G.L."/>
            <person name="Banfield J.F."/>
        </authorList>
    </citation>
    <scope>NUCLEOTIDE SEQUENCE [LARGE SCALE GENOMIC DNA]</scope>
    <source>
        <strain evidence="5">56_747</strain>
    </source>
</reference>
<evidence type="ECO:0000313" key="4">
    <source>
        <dbReference type="EMBL" id="KUK45510.1"/>
    </source>
</evidence>
<evidence type="ECO:0000313" key="5">
    <source>
        <dbReference type="EMBL" id="KUK97037.1"/>
    </source>
</evidence>
<evidence type="ECO:0000313" key="7">
    <source>
        <dbReference type="Proteomes" id="UP000057043"/>
    </source>
</evidence>
<dbReference type="PATRIC" id="fig|301375.6.peg.1517"/>
<dbReference type="EMBL" id="LGFT01000002">
    <property type="protein sequence ID" value="KUK45510.1"/>
    <property type="molecule type" value="Genomic_DNA"/>
</dbReference>
<proteinExistence type="predicted"/>
<dbReference type="PANTHER" id="PTHR43421:SF1">
    <property type="entry name" value="METALLOPROTEASE PMBA"/>
    <property type="match status" value="1"/>
</dbReference>
<dbReference type="InterPro" id="IPR045570">
    <property type="entry name" value="Metalloprtase-TldD/E_cen_dom"/>
</dbReference>
<dbReference type="GO" id="GO:0006508">
    <property type="term" value="P:proteolysis"/>
    <property type="evidence" value="ECO:0007669"/>
    <property type="project" value="InterPro"/>
</dbReference>
<dbReference type="GO" id="GO:0008237">
    <property type="term" value="F:metallopeptidase activity"/>
    <property type="evidence" value="ECO:0007669"/>
    <property type="project" value="InterPro"/>
</dbReference>
<evidence type="ECO:0000259" key="2">
    <source>
        <dbReference type="Pfam" id="PF19289"/>
    </source>
</evidence>
<name>A0A101IKS3_9EURY</name>
<dbReference type="Pfam" id="PF19289">
    <property type="entry name" value="PmbA_TldD_3rd"/>
    <property type="match status" value="1"/>
</dbReference>
<evidence type="ECO:0000313" key="6">
    <source>
        <dbReference type="Proteomes" id="UP000053961"/>
    </source>
</evidence>